<sequence length="201" mass="22369">METQVPSYSLFQKLALTLAISLGYCFLLAFSSCVEDEYYIEGCPLPTEADAIGIKQVFYGPYTNQRYSTASDTVLLKDFSFNFELEFQAKERASIGSLPGRSFALSCIPTYTVRNISNISVILLEPFAGLPVGTDIGFLLETTEGKKISELRVFEGISVYFGSILKITPQNFSQLKTRTFLFLKNGSRYFIDSSSPVLKTS</sequence>
<comment type="caution">
    <text evidence="1">The sequence shown here is derived from an EMBL/GenBank/DDBJ whole genome shotgun (WGS) entry which is preliminary data.</text>
</comment>
<gene>
    <name evidence="1" type="ORF">DFQ04_0986</name>
</gene>
<dbReference type="RefSeq" id="WP_133553235.1">
    <property type="nucleotide sequence ID" value="NZ_SNYF01000005.1"/>
</dbReference>
<name>A0A4R6TAF3_9BACT</name>
<protein>
    <submittedName>
        <fullName evidence="1">Uncharacterized protein</fullName>
    </submittedName>
</protein>
<proteinExistence type="predicted"/>
<evidence type="ECO:0000313" key="1">
    <source>
        <dbReference type="EMBL" id="TDQ19169.1"/>
    </source>
</evidence>
<evidence type="ECO:0000313" key="2">
    <source>
        <dbReference type="Proteomes" id="UP000294535"/>
    </source>
</evidence>
<dbReference type="EMBL" id="SNYF01000005">
    <property type="protein sequence ID" value="TDQ19169.1"/>
    <property type="molecule type" value="Genomic_DNA"/>
</dbReference>
<keyword evidence="2" id="KW-1185">Reference proteome</keyword>
<organism evidence="1 2">
    <name type="scientific">Algoriphagus boseongensis</name>
    <dbReference type="NCBI Taxonomy" id="1442587"/>
    <lineage>
        <taxon>Bacteria</taxon>
        <taxon>Pseudomonadati</taxon>
        <taxon>Bacteroidota</taxon>
        <taxon>Cytophagia</taxon>
        <taxon>Cytophagales</taxon>
        <taxon>Cyclobacteriaceae</taxon>
        <taxon>Algoriphagus</taxon>
    </lineage>
</organism>
<reference evidence="1 2" key="1">
    <citation type="submission" date="2019-03" db="EMBL/GenBank/DDBJ databases">
        <title>Genomic Encyclopedia of Type Strains, Phase III (KMG-III): the genomes of soil and plant-associated and newly described type strains.</title>
        <authorList>
            <person name="Whitman W."/>
        </authorList>
    </citation>
    <scope>NUCLEOTIDE SEQUENCE [LARGE SCALE GENOMIC DNA]</scope>
    <source>
        <strain evidence="1 2">CECT 8446</strain>
    </source>
</reference>
<dbReference type="Proteomes" id="UP000294535">
    <property type="component" value="Unassembled WGS sequence"/>
</dbReference>
<dbReference type="OrthoDB" id="824137at2"/>
<dbReference type="AlphaFoldDB" id="A0A4R6TAF3"/>
<accession>A0A4R6TAF3</accession>